<name>A0A8X8ASF4_BRACI</name>
<evidence type="ECO:0000259" key="10">
    <source>
        <dbReference type="Pfam" id="PF04065"/>
    </source>
</evidence>
<dbReference type="GO" id="GO:0005634">
    <property type="term" value="C:nucleus"/>
    <property type="evidence" value="ECO:0007669"/>
    <property type="project" value="UniProtKB-SubCell"/>
</dbReference>
<feature type="compositionally biased region" description="Polar residues" evidence="9">
    <location>
        <begin position="64"/>
        <end position="78"/>
    </location>
</feature>
<dbReference type="Pfam" id="PF04065">
    <property type="entry name" value="Not3"/>
    <property type="match status" value="1"/>
</dbReference>
<comment type="caution">
    <text evidence="11">The sequence shown here is derived from an EMBL/GenBank/DDBJ whole genome shotgun (WGS) entry which is preliminary data.</text>
</comment>
<evidence type="ECO:0000256" key="7">
    <source>
        <dbReference type="ARBA" id="ARBA00023163"/>
    </source>
</evidence>
<keyword evidence="6" id="KW-0805">Transcription regulation</keyword>
<dbReference type="GO" id="GO:0006355">
    <property type="term" value="P:regulation of DNA-templated transcription"/>
    <property type="evidence" value="ECO:0007669"/>
    <property type="project" value="InterPro"/>
</dbReference>
<organism evidence="11 12">
    <name type="scientific">Brassica carinata</name>
    <name type="common">Ethiopian mustard</name>
    <name type="synonym">Abyssinian cabbage</name>
    <dbReference type="NCBI Taxonomy" id="52824"/>
    <lineage>
        <taxon>Eukaryota</taxon>
        <taxon>Viridiplantae</taxon>
        <taxon>Streptophyta</taxon>
        <taxon>Embryophyta</taxon>
        <taxon>Tracheophyta</taxon>
        <taxon>Spermatophyta</taxon>
        <taxon>Magnoliopsida</taxon>
        <taxon>eudicotyledons</taxon>
        <taxon>Gunneridae</taxon>
        <taxon>Pentapetalae</taxon>
        <taxon>rosids</taxon>
        <taxon>malvids</taxon>
        <taxon>Brassicales</taxon>
        <taxon>Brassicaceae</taxon>
        <taxon>Brassiceae</taxon>
        <taxon>Brassica</taxon>
    </lineage>
</organism>
<proteinExistence type="inferred from homology"/>
<comment type="similarity">
    <text evidence="3">Belongs to the CNOT2/3/5 family.</text>
</comment>
<feature type="compositionally biased region" description="Basic residues" evidence="9">
    <location>
        <begin position="51"/>
        <end position="62"/>
    </location>
</feature>
<dbReference type="Proteomes" id="UP000886595">
    <property type="component" value="Unassembled WGS sequence"/>
</dbReference>
<feature type="domain" description="CCR4-Not complex component Not N-terminal" evidence="10">
    <location>
        <begin position="1"/>
        <end position="47"/>
    </location>
</feature>
<feature type="compositionally biased region" description="Polar residues" evidence="9">
    <location>
        <begin position="24"/>
        <end position="40"/>
    </location>
</feature>
<evidence type="ECO:0000256" key="3">
    <source>
        <dbReference type="ARBA" id="ARBA00007682"/>
    </source>
</evidence>
<comment type="subcellular location">
    <subcellularLocation>
        <location evidence="2">Cytoplasm</location>
    </subcellularLocation>
    <subcellularLocation>
        <location evidence="1">Nucleus</location>
    </subcellularLocation>
</comment>
<evidence type="ECO:0000256" key="8">
    <source>
        <dbReference type="ARBA" id="ARBA00023242"/>
    </source>
</evidence>
<dbReference type="EMBL" id="JAAMPC010000005">
    <property type="protein sequence ID" value="KAG2311739.1"/>
    <property type="molecule type" value="Genomic_DNA"/>
</dbReference>
<evidence type="ECO:0000256" key="1">
    <source>
        <dbReference type="ARBA" id="ARBA00004123"/>
    </source>
</evidence>
<dbReference type="PANTHER" id="PTHR23326">
    <property type="entry name" value="CCR4 NOT-RELATED"/>
    <property type="match status" value="1"/>
</dbReference>
<feature type="compositionally biased region" description="Basic and acidic residues" evidence="9">
    <location>
        <begin position="1"/>
        <end position="17"/>
    </location>
</feature>
<accession>A0A8X8ASF4</accession>
<dbReference type="InterPro" id="IPR038635">
    <property type="entry name" value="CCR4-NOT_su2/3/5_C_sf"/>
</dbReference>
<protein>
    <recommendedName>
        <fullName evidence="10">CCR4-Not complex component Not N-terminal domain-containing protein</fullName>
    </recommendedName>
</protein>
<dbReference type="InterPro" id="IPR040168">
    <property type="entry name" value="Not2/3/5"/>
</dbReference>
<evidence type="ECO:0000256" key="4">
    <source>
        <dbReference type="ARBA" id="ARBA00022490"/>
    </source>
</evidence>
<sequence>MERFKICEKETKTKAFSKEGLGQQPKTSISLPTHHQSTSQEKIEDTSRIIRPYRRAIWRHLQKTPLQKNSPSLHSAPSTPVGGRPKSVGSLSPVSAKEEDGTALPSPKPPSSVADAPLRGIGRISIPSLSGGNETQSSSQQQNPLLQQSIINLNLAVIQAPSFNVMTSASLQQQSNALTQQLGQQPYVADVDHGRNDDQLQQNLLADSTSLAASKAIPNEDDSKGLFDTSSGMPSYMLDSVQVIRDGPDFSPGQPIQPGQPSSRLGRLEAAYYRLPQPKASERPRLYTPRNPADTPQTFPQTQAPIVNNPLFWERLGSDAYGTDTLFFAFL</sequence>
<evidence type="ECO:0000256" key="6">
    <source>
        <dbReference type="ARBA" id="ARBA00023015"/>
    </source>
</evidence>
<gene>
    <name evidence="11" type="ORF">Bca52824_023296</name>
</gene>
<keyword evidence="12" id="KW-1185">Reference proteome</keyword>
<feature type="region of interest" description="Disordered" evidence="9">
    <location>
        <begin position="1"/>
        <end position="117"/>
    </location>
</feature>
<dbReference type="Gene3D" id="2.30.30.1020">
    <property type="entry name" value="CCR4-NOT complex subunit 2/3/5, C-terminal domain"/>
    <property type="match status" value="1"/>
</dbReference>
<evidence type="ECO:0000313" key="12">
    <source>
        <dbReference type="Proteomes" id="UP000886595"/>
    </source>
</evidence>
<evidence type="ECO:0000256" key="2">
    <source>
        <dbReference type="ARBA" id="ARBA00004496"/>
    </source>
</evidence>
<reference evidence="11 12" key="1">
    <citation type="submission" date="2020-02" db="EMBL/GenBank/DDBJ databases">
        <authorList>
            <person name="Ma Q."/>
            <person name="Huang Y."/>
            <person name="Song X."/>
            <person name="Pei D."/>
        </authorList>
    </citation>
    <scope>NUCLEOTIDE SEQUENCE [LARGE SCALE GENOMIC DNA]</scope>
    <source>
        <strain evidence="11">Sxm20200214</strain>
        <tissue evidence="11">Leaf</tissue>
    </source>
</reference>
<feature type="region of interest" description="Disordered" evidence="9">
    <location>
        <begin position="123"/>
        <end position="142"/>
    </location>
</feature>
<keyword evidence="8" id="KW-0539">Nucleus</keyword>
<keyword evidence="5" id="KW-0678">Repressor</keyword>
<evidence type="ECO:0000256" key="5">
    <source>
        <dbReference type="ARBA" id="ARBA00022491"/>
    </source>
</evidence>
<dbReference type="AlphaFoldDB" id="A0A8X8ASF4"/>
<feature type="compositionally biased region" description="Polar residues" evidence="9">
    <location>
        <begin position="294"/>
        <end position="303"/>
    </location>
</feature>
<keyword evidence="4" id="KW-0963">Cytoplasm</keyword>
<evidence type="ECO:0000313" key="11">
    <source>
        <dbReference type="EMBL" id="KAG2311739.1"/>
    </source>
</evidence>
<feature type="region of interest" description="Disordered" evidence="9">
    <location>
        <begin position="278"/>
        <end position="303"/>
    </location>
</feature>
<dbReference type="OrthoDB" id="293823at2759"/>
<dbReference type="GO" id="GO:0030015">
    <property type="term" value="C:CCR4-NOT core complex"/>
    <property type="evidence" value="ECO:0007669"/>
    <property type="project" value="InterPro"/>
</dbReference>
<keyword evidence="7" id="KW-0804">Transcription</keyword>
<dbReference type="InterPro" id="IPR007207">
    <property type="entry name" value="Not_N"/>
</dbReference>
<dbReference type="GO" id="GO:0005737">
    <property type="term" value="C:cytoplasm"/>
    <property type="evidence" value="ECO:0007669"/>
    <property type="project" value="UniProtKB-SubCell"/>
</dbReference>
<evidence type="ECO:0000256" key="9">
    <source>
        <dbReference type="SAM" id="MobiDB-lite"/>
    </source>
</evidence>